<dbReference type="InterPro" id="IPR007110">
    <property type="entry name" value="Ig-like_dom"/>
</dbReference>
<dbReference type="SMART" id="SM00407">
    <property type="entry name" value="IGc1"/>
    <property type="match status" value="3"/>
</dbReference>
<dbReference type="FunFam" id="2.60.40.10:FF:000998">
    <property type="entry name" value="Immunoglobulin heavy constant epsilon"/>
    <property type="match status" value="1"/>
</dbReference>
<sequence>ASVQKPFVFPLSNCCNNTALKTLGCLVTGYFPEPVTITWNTNSSNTSTWKFPSITSKWVSESTFTCKVTYEDSIIEAHAQKCTGVSAYLIPPSPLDLYFHKAPKLTCLVVDLENDKVTVTWSRLSKRPVQESSQKVNRYYNATTSITSTLPLVTQDWIEGETYLCTVNYSFLPKPIVRSITKTQGKREIPEIYMFPPPEEKGNQNKLTLTCLIQNFFPKDISVQWLRNKVLIPSNEHSTTVPLNTSGSRTTFFIFSRLEVTRADWMQNNKFTCRVVHEALPEPRTIEKTVSKNPELDLQDLCTEEAESEELDGLWTSTCIFIILFLLSVSYGATVTLLKVKWVFSALLQSTPQALHDYANVLQPRA</sequence>
<accession>A0A8C0X3B4</accession>
<dbReference type="InterPro" id="IPR003006">
    <property type="entry name" value="Ig/MHC_CS"/>
</dbReference>
<feature type="domain" description="Ig-like" evidence="2">
    <location>
        <begin position="105"/>
        <end position="181"/>
    </location>
</feature>
<dbReference type="InterPro" id="IPR036179">
    <property type="entry name" value="Ig-like_dom_sf"/>
</dbReference>
<feature type="domain" description="Ig-like" evidence="2">
    <location>
        <begin position="6"/>
        <end position="76"/>
    </location>
</feature>
<evidence type="ECO:0000313" key="3">
    <source>
        <dbReference type="Ensembl" id="ENSCCNP00000019664.1"/>
    </source>
</evidence>
<reference evidence="3" key="1">
    <citation type="submission" date="2023-09" db="UniProtKB">
        <authorList>
            <consortium name="Ensembl"/>
        </authorList>
    </citation>
    <scope>IDENTIFICATION</scope>
</reference>
<name>A0A8C0X3B4_CASCN</name>
<dbReference type="PROSITE" id="PS50835">
    <property type="entry name" value="IG_LIKE"/>
    <property type="match status" value="3"/>
</dbReference>
<dbReference type="Gene3D" id="2.60.40.10">
    <property type="entry name" value="Immunoglobulins"/>
    <property type="match status" value="3"/>
</dbReference>
<keyword evidence="1" id="KW-0393">Immunoglobulin domain</keyword>
<dbReference type="AlphaFoldDB" id="A0A8C0X3B4"/>
<dbReference type="PROSITE" id="PS00290">
    <property type="entry name" value="IG_MHC"/>
    <property type="match status" value="1"/>
</dbReference>
<dbReference type="Pfam" id="PF07654">
    <property type="entry name" value="C1-set"/>
    <property type="match status" value="3"/>
</dbReference>
<dbReference type="FunFam" id="2.60.40.10:FF:000463">
    <property type="entry name" value="Immunoglobulin heavy constant gamma 1"/>
    <property type="match status" value="1"/>
</dbReference>
<dbReference type="CDD" id="cd05768">
    <property type="entry name" value="IgC1_CH3_IgAGD_CH4_IgAEM"/>
    <property type="match status" value="1"/>
</dbReference>
<protein>
    <recommendedName>
        <fullName evidence="2">Ig-like domain-containing protein</fullName>
    </recommendedName>
</protein>
<dbReference type="InterPro" id="IPR050380">
    <property type="entry name" value="Immune_Resp_Modulators"/>
</dbReference>
<organism evidence="3">
    <name type="scientific">Castor canadensis</name>
    <name type="common">American beaver</name>
    <dbReference type="NCBI Taxonomy" id="51338"/>
    <lineage>
        <taxon>Eukaryota</taxon>
        <taxon>Metazoa</taxon>
        <taxon>Chordata</taxon>
        <taxon>Craniata</taxon>
        <taxon>Vertebrata</taxon>
        <taxon>Euteleostomi</taxon>
        <taxon>Mammalia</taxon>
        <taxon>Eutheria</taxon>
        <taxon>Euarchontoglires</taxon>
        <taxon>Glires</taxon>
        <taxon>Rodentia</taxon>
        <taxon>Castorimorpha</taxon>
        <taxon>Castoridae</taxon>
        <taxon>Castor</taxon>
    </lineage>
</organism>
<feature type="domain" description="Ig-like" evidence="2">
    <location>
        <begin position="190"/>
        <end position="291"/>
    </location>
</feature>
<dbReference type="SUPFAM" id="SSF48726">
    <property type="entry name" value="Immunoglobulin"/>
    <property type="match status" value="3"/>
</dbReference>
<evidence type="ECO:0000256" key="1">
    <source>
        <dbReference type="ARBA" id="ARBA00023319"/>
    </source>
</evidence>
<evidence type="ECO:0000259" key="2">
    <source>
        <dbReference type="PROSITE" id="PS50835"/>
    </source>
</evidence>
<dbReference type="PANTHER" id="PTHR23411">
    <property type="entry name" value="TAPASIN"/>
    <property type="match status" value="1"/>
</dbReference>
<dbReference type="InterPro" id="IPR003597">
    <property type="entry name" value="Ig_C1-set"/>
</dbReference>
<proteinExistence type="predicted"/>
<dbReference type="InterPro" id="IPR013783">
    <property type="entry name" value="Ig-like_fold"/>
</dbReference>
<dbReference type="Ensembl" id="ENSCCNT00000025469.1">
    <property type="protein sequence ID" value="ENSCCNP00000019664.1"/>
    <property type="gene ID" value="ENSCCNG00000019740.1"/>
</dbReference>